<dbReference type="AlphaFoldDB" id="A0A1V3BYB8"/>
<feature type="domain" description="Ricin B lectin" evidence="2">
    <location>
        <begin position="62"/>
        <end position="198"/>
    </location>
</feature>
<dbReference type="SMART" id="SM00458">
    <property type="entry name" value="RICIN"/>
    <property type="match status" value="1"/>
</dbReference>
<accession>A0A7Y9XH85</accession>
<dbReference type="Pfam" id="PF14200">
    <property type="entry name" value="RicinB_lectin_2"/>
    <property type="match status" value="2"/>
</dbReference>
<evidence type="ECO:0000313" key="6">
    <source>
        <dbReference type="Proteomes" id="UP000584931"/>
    </source>
</evidence>
<comment type="caution">
    <text evidence="4">The sequence shown here is derived from an EMBL/GenBank/DDBJ whole genome shotgun (WGS) entry which is preliminary data.</text>
</comment>
<dbReference type="PROSITE" id="PS50231">
    <property type="entry name" value="RICIN_B_LECTIN"/>
    <property type="match status" value="1"/>
</dbReference>
<evidence type="ECO:0000256" key="1">
    <source>
        <dbReference type="SAM" id="MobiDB-lite"/>
    </source>
</evidence>
<organism evidence="4 5">
    <name type="scientific">Nocardiopsis sinuspersici</name>
    <dbReference type="NCBI Taxonomy" id="501010"/>
    <lineage>
        <taxon>Bacteria</taxon>
        <taxon>Bacillati</taxon>
        <taxon>Actinomycetota</taxon>
        <taxon>Actinomycetes</taxon>
        <taxon>Streptosporangiales</taxon>
        <taxon>Nocardiopsidaceae</taxon>
        <taxon>Nocardiopsis</taxon>
    </lineage>
</organism>
<evidence type="ECO:0000313" key="5">
    <source>
        <dbReference type="Proteomes" id="UP000189004"/>
    </source>
</evidence>
<dbReference type="OrthoDB" id="2986171at2"/>
<dbReference type="SUPFAM" id="SSF51126">
    <property type="entry name" value="Pectin lyase-like"/>
    <property type="match status" value="1"/>
</dbReference>
<sequence>MPVNPPVFPGPAPAAPPPTRGTRRPLSRLRRFLYAAMTVLLCTGGLSAVATTSAQAADIDTGAYYVLRNQHSGLVADVESASTEDGAEIIQWNRTDRPWQQFRFVSAGDGYYRIVNRNSGKAIDVWEHSTANGAEIRQFTDLGGANQQWRPVDTGGGVQLVNRLSGKALEVWEWSTTAGDRLSQYDSLGGANQVWDLVRVDGDGGGDPSGDCGSGSYHAEAVLNGSTWTARNGGSTVYTGGDMLSAMRAAVDSLSSGRTSQERVVVRGSGSMPGNASLDLPSHTSLEVCGTIDVTGSVGADNAAVRIRHAQDVSVPHLSVTGSPYFGVYVRTSRNVHFGQVDLRLSSGLGMRIDSRDNDAVREARDISIDDVYVSGTNNHGVETYGVDGLTIGTVTARDTGYSGLLLNDTVNATVGLVDAEGAGTGTGYAAFRMANRNGLLNGGYPTNIRVGEVRARGGGRGIFCVSESGGAVIERVDIADTGSNAVLVENCHNVTIAEEGGTIAGPGDIRIAARSEFANTSDITFQNLRLVDTALNESPCAVNTVVRDITWSNSSDNTC</sequence>
<evidence type="ECO:0000313" key="4">
    <source>
        <dbReference type="EMBL" id="OOC53448.1"/>
    </source>
</evidence>
<dbReference type="STRING" id="501010.NOSIN_06195"/>
<reference evidence="5" key="1">
    <citation type="submission" date="2016-08" db="EMBL/GenBank/DDBJ databases">
        <authorList>
            <person name="Tokovenko B."/>
            <person name="Kalinowski J."/>
        </authorList>
    </citation>
    <scope>NUCLEOTIDE SEQUENCE [LARGE SCALE GENOMIC DNA]</scope>
    <source>
        <strain evidence="5">UTMC102</strain>
    </source>
</reference>
<dbReference type="EMBL" id="MCOK01000001">
    <property type="protein sequence ID" value="OOC53448.1"/>
    <property type="molecule type" value="Genomic_DNA"/>
</dbReference>
<evidence type="ECO:0000313" key="3">
    <source>
        <dbReference type="EMBL" id="NYH54672.1"/>
    </source>
</evidence>
<dbReference type="CDD" id="cd00161">
    <property type="entry name" value="beta-trefoil_Ricin-like"/>
    <property type="match status" value="1"/>
</dbReference>
<feature type="compositionally biased region" description="Pro residues" evidence="1">
    <location>
        <begin position="1"/>
        <end position="19"/>
    </location>
</feature>
<keyword evidence="5" id="KW-1185">Reference proteome</keyword>
<feature type="region of interest" description="Disordered" evidence="1">
    <location>
        <begin position="1"/>
        <end position="23"/>
    </location>
</feature>
<evidence type="ECO:0000259" key="2">
    <source>
        <dbReference type="SMART" id="SM00458"/>
    </source>
</evidence>
<accession>A0A1V3BYB8</accession>
<dbReference type="EMBL" id="JACCHL010000001">
    <property type="protein sequence ID" value="NYH54672.1"/>
    <property type="molecule type" value="Genomic_DNA"/>
</dbReference>
<dbReference type="InterPro" id="IPR011050">
    <property type="entry name" value="Pectin_lyase_fold/virulence"/>
</dbReference>
<gene>
    <name evidence="3" type="ORF">HNR06_004261</name>
    <name evidence="4" type="ORF">NOSIN_06195</name>
</gene>
<name>A0A1V3BYB8_9ACTN</name>
<dbReference type="SUPFAM" id="SSF50370">
    <property type="entry name" value="Ricin B-like lectins"/>
    <property type="match status" value="1"/>
</dbReference>
<dbReference type="Proteomes" id="UP000584931">
    <property type="component" value="Unassembled WGS sequence"/>
</dbReference>
<proteinExistence type="predicted"/>
<dbReference type="Proteomes" id="UP000189004">
    <property type="component" value="Unassembled WGS sequence"/>
</dbReference>
<dbReference type="InterPro" id="IPR035992">
    <property type="entry name" value="Ricin_B-like_lectins"/>
</dbReference>
<dbReference type="InterPro" id="IPR000772">
    <property type="entry name" value="Ricin_B_lectin"/>
</dbReference>
<dbReference type="Gene3D" id="2.80.10.50">
    <property type="match status" value="3"/>
</dbReference>
<dbReference type="InterPro" id="IPR012334">
    <property type="entry name" value="Pectin_lyas_fold"/>
</dbReference>
<dbReference type="Gene3D" id="2.160.20.10">
    <property type="entry name" value="Single-stranded right-handed beta-helix, Pectin lyase-like"/>
    <property type="match status" value="1"/>
</dbReference>
<reference evidence="4" key="2">
    <citation type="submission" date="2016-08" db="EMBL/GenBank/DDBJ databases">
        <authorList>
            <person name="Seilhamer J.J."/>
        </authorList>
    </citation>
    <scope>NUCLEOTIDE SEQUENCE [LARGE SCALE GENOMIC DNA]</scope>
    <source>
        <strain evidence="4">UTMC102</strain>
    </source>
</reference>
<protein>
    <recommendedName>
        <fullName evidence="2">Ricin B lectin domain-containing protein</fullName>
    </recommendedName>
</protein>
<dbReference type="RefSeq" id="WP_077689825.1">
    <property type="nucleotide sequence ID" value="NZ_JACCHL010000001.1"/>
</dbReference>
<reference evidence="3 6" key="3">
    <citation type="submission" date="2020-07" db="EMBL/GenBank/DDBJ databases">
        <title>Sequencing the genomes of 1000 actinobacteria strains.</title>
        <authorList>
            <person name="Klenk H.-P."/>
        </authorList>
    </citation>
    <scope>NUCLEOTIDE SEQUENCE [LARGE SCALE GENOMIC DNA]</scope>
    <source>
        <strain evidence="3 6">DSM 45278</strain>
    </source>
</reference>